<feature type="region of interest" description="Disordered" evidence="1">
    <location>
        <begin position="253"/>
        <end position="272"/>
    </location>
</feature>
<dbReference type="OrthoDB" id="5419460at2759"/>
<dbReference type="PANTHER" id="PTHR36414">
    <property type="entry name" value="PROTEIN SUR7"/>
    <property type="match status" value="1"/>
</dbReference>
<dbReference type="GO" id="GO:0032185">
    <property type="term" value="P:septin cytoskeleton organization"/>
    <property type="evidence" value="ECO:0007669"/>
    <property type="project" value="TreeGrafter"/>
</dbReference>
<reference evidence="3 4" key="1">
    <citation type="journal article" date="2020" name="Phytopathology">
        <title>A high-quality genome resource of Botrytis fragariae, a new and rapidly spreading fungal pathogen causing strawberry gray mold in the U.S.A.</title>
        <authorList>
            <person name="Wu Y."/>
            <person name="Saski C.A."/>
            <person name="Schnabel G."/>
            <person name="Xiao S."/>
            <person name="Hu M."/>
        </authorList>
    </citation>
    <scope>NUCLEOTIDE SEQUENCE [LARGE SCALE GENOMIC DNA]</scope>
    <source>
        <strain evidence="3 4">BVB16</strain>
    </source>
</reference>
<evidence type="ECO:0000313" key="4">
    <source>
        <dbReference type="Proteomes" id="UP000531561"/>
    </source>
</evidence>
<accession>A0A8H6AHA9</accession>
<dbReference type="Pfam" id="PF06687">
    <property type="entry name" value="SUR7"/>
    <property type="match status" value="1"/>
</dbReference>
<dbReference type="GO" id="GO:0031505">
    <property type="term" value="P:fungal-type cell wall organization"/>
    <property type="evidence" value="ECO:0007669"/>
    <property type="project" value="TreeGrafter"/>
</dbReference>
<feature type="transmembrane region" description="Helical" evidence="2">
    <location>
        <begin position="148"/>
        <end position="169"/>
    </location>
</feature>
<feature type="transmembrane region" description="Helical" evidence="2">
    <location>
        <begin position="7"/>
        <end position="30"/>
    </location>
</feature>
<keyword evidence="4" id="KW-1185">Reference proteome</keyword>
<gene>
    <name evidence="3" type="ORF">Bfra_007088</name>
</gene>
<dbReference type="GO" id="GO:0030866">
    <property type="term" value="P:cortical actin cytoskeleton organization"/>
    <property type="evidence" value="ECO:0007669"/>
    <property type="project" value="TreeGrafter"/>
</dbReference>
<dbReference type="GO" id="GO:0006897">
    <property type="term" value="P:endocytosis"/>
    <property type="evidence" value="ECO:0007669"/>
    <property type="project" value="TreeGrafter"/>
</dbReference>
<feature type="region of interest" description="Disordered" evidence="1">
    <location>
        <begin position="213"/>
        <end position="244"/>
    </location>
</feature>
<protein>
    <submittedName>
        <fullName evidence="3">Putative actin cortical patch protein</fullName>
    </submittedName>
</protein>
<dbReference type="Proteomes" id="UP000531561">
    <property type="component" value="Unassembled WGS sequence"/>
</dbReference>
<proteinExistence type="predicted"/>
<evidence type="ECO:0000313" key="3">
    <source>
        <dbReference type="EMBL" id="KAF5867893.1"/>
    </source>
</evidence>
<feature type="transmembrane region" description="Helical" evidence="2">
    <location>
        <begin position="116"/>
        <end position="136"/>
    </location>
</feature>
<dbReference type="AlphaFoldDB" id="A0A8H6AHA9"/>
<keyword evidence="2" id="KW-0812">Transmembrane</keyword>
<dbReference type="GO" id="GO:0005938">
    <property type="term" value="C:cell cortex"/>
    <property type="evidence" value="ECO:0007669"/>
    <property type="project" value="TreeGrafter"/>
</dbReference>
<name>A0A8H6AHA9_9HELO</name>
<evidence type="ECO:0000256" key="2">
    <source>
        <dbReference type="SAM" id="Phobius"/>
    </source>
</evidence>
<sequence length="289" mass="31386">MAARGIMALVSLVLLGASIMFMFFVILGGITGTTPLDKTQFLTADTSSIAGARPVSQWNFFRVCGAGNTDCGKSVPALPFGYAWIGGGSGAPSSLLGSHAKSTTSFSYFYMWRFGWVFYLMGLLFAVFAFFVSLLAATGRTASFSGSVLSMVSLFWFSLGASLMTAEFVKARNQFRRLDMNASLGRYAFGFTWAAWACLAISALLLCIGGTVGGSRRQRRRDSQPSAVRDAPIEAAGTTGGGGMFSFYRNQRERRATRGDDSSFTRNESQRRHDVDRIGLQDCDRNGYD</sequence>
<dbReference type="PANTHER" id="PTHR36414:SF1">
    <property type="entry name" value="PROTEIN SUR7"/>
    <property type="match status" value="1"/>
</dbReference>
<organism evidence="3 4">
    <name type="scientific">Botrytis fragariae</name>
    <dbReference type="NCBI Taxonomy" id="1964551"/>
    <lineage>
        <taxon>Eukaryota</taxon>
        <taxon>Fungi</taxon>
        <taxon>Dikarya</taxon>
        <taxon>Ascomycota</taxon>
        <taxon>Pezizomycotina</taxon>
        <taxon>Leotiomycetes</taxon>
        <taxon>Helotiales</taxon>
        <taxon>Sclerotiniaceae</taxon>
        <taxon>Botrytis</taxon>
    </lineage>
</organism>
<dbReference type="GO" id="GO:0005886">
    <property type="term" value="C:plasma membrane"/>
    <property type="evidence" value="ECO:0007669"/>
    <property type="project" value="InterPro"/>
</dbReference>
<keyword evidence="2" id="KW-1133">Transmembrane helix</keyword>
<dbReference type="GeneID" id="59261154"/>
<dbReference type="GO" id="GO:0045121">
    <property type="term" value="C:membrane raft"/>
    <property type="evidence" value="ECO:0007669"/>
    <property type="project" value="TreeGrafter"/>
</dbReference>
<dbReference type="EMBL" id="JABFCT010000026">
    <property type="protein sequence ID" value="KAF5867893.1"/>
    <property type="molecule type" value="Genomic_DNA"/>
</dbReference>
<feature type="transmembrane region" description="Helical" evidence="2">
    <location>
        <begin position="189"/>
        <end position="212"/>
    </location>
</feature>
<evidence type="ECO:0000256" key="1">
    <source>
        <dbReference type="SAM" id="MobiDB-lite"/>
    </source>
</evidence>
<keyword evidence="2" id="KW-0472">Membrane</keyword>
<dbReference type="InterPro" id="IPR009571">
    <property type="entry name" value="SUR7/Rim9-like_fungi"/>
</dbReference>
<dbReference type="RefSeq" id="XP_037186842.1">
    <property type="nucleotide sequence ID" value="XM_037337462.1"/>
</dbReference>
<comment type="caution">
    <text evidence="3">The sequence shown here is derived from an EMBL/GenBank/DDBJ whole genome shotgun (WGS) entry which is preliminary data.</text>
</comment>